<protein>
    <submittedName>
        <fullName evidence="2">Uncharacterized protein</fullName>
    </submittedName>
</protein>
<sequence>MSTTEMMELNRTIGHLRQCVGSLRTVYGDAAAVRRLANDVERLGIDATELDESPPRLAHPVGESERVPVPEAPYDQTLWLGADDEGVGGHPHEHQ</sequence>
<evidence type="ECO:0000313" key="3">
    <source>
        <dbReference type="Proteomes" id="UP000199417"/>
    </source>
</evidence>
<dbReference type="RefSeq" id="WP_072847175.1">
    <property type="nucleotide sequence ID" value="NZ_FNAB01000008.1"/>
</dbReference>
<dbReference type="Proteomes" id="UP000199417">
    <property type="component" value="Unassembled WGS sequence"/>
</dbReference>
<reference evidence="2 3" key="1">
    <citation type="submission" date="2016-10" db="EMBL/GenBank/DDBJ databases">
        <authorList>
            <person name="de Groot N.N."/>
        </authorList>
    </citation>
    <scope>NUCLEOTIDE SEQUENCE [LARGE SCALE GENOMIC DNA]</scope>
    <source>
        <strain evidence="2 3">JCM 11308</strain>
    </source>
</reference>
<proteinExistence type="predicted"/>
<name>A0A1G6YVP2_9NOCA</name>
<keyword evidence="3" id="KW-1185">Reference proteome</keyword>
<dbReference type="EMBL" id="FNAB01000008">
    <property type="protein sequence ID" value="SDD94410.1"/>
    <property type="molecule type" value="Genomic_DNA"/>
</dbReference>
<organism evidence="2 3">
    <name type="scientific">Rhodococcus tukisamuensis</name>
    <dbReference type="NCBI Taxonomy" id="168276"/>
    <lineage>
        <taxon>Bacteria</taxon>
        <taxon>Bacillati</taxon>
        <taxon>Actinomycetota</taxon>
        <taxon>Actinomycetes</taxon>
        <taxon>Mycobacteriales</taxon>
        <taxon>Nocardiaceae</taxon>
        <taxon>Rhodococcus</taxon>
    </lineage>
</organism>
<gene>
    <name evidence="2" type="ORF">SAMN05444580_1089</name>
</gene>
<accession>A0A1G6YVP2</accession>
<feature type="region of interest" description="Disordered" evidence="1">
    <location>
        <begin position="47"/>
        <end position="95"/>
    </location>
</feature>
<evidence type="ECO:0000256" key="1">
    <source>
        <dbReference type="SAM" id="MobiDB-lite"/>
    </source>
</evidence>
<dbReference type="STRING" id="168276.SAMN05444580_1089"/>
<evidence type="ECO:0000313" key="2">
    <source>
        <dbReference type="EMBL" id="SDD94410.1"/>
    </source>
</evidence>
<dbReference type="AlphaFoldDB" id="A0A1G6YVP2"/>